<dbReference type="InterPro" id="IPR000639">
    <property type="entry name" value="Epox_hydrolase-like"/>
</dbReference>
<gene>
    <name evidence="2" type="ORF">SAMN02745775_12311</name>
</gene>
<reference evidence="2 3" key="1">
    <citation type="submission" date="2016-10" db="EMBL/GenBank/DDBJ databases">
        <authorList>
            <person name="de Groot N.N."/>
        </authorList>
    </citation>
    <scope>NUCLEOTIDE SEQUENCE [LARGE SCALE GENOMIC DNA]</scope>
    <source>
        <strain evidence="2 3">DSM 19981</strain>
    </source>
</reference>
<dbReference type="PRINTS" id="PR00111">
    <property type="entry name" value="ABHYDROLASE"/>
</dbReference>
<dbReference type="Proteomes" id="UP000199473">
    <property type="component" value="Unassembled WGS sequence"/>
</dbReference>
<proteinExistence type="predicted"/>
<sequence length="280" mass="29412">MFLDLRDLTMHVRLDGPADAPPLVLLHSLGTDLRVWDPQANILARSFRVARPDLRGHGLTDVPPGPYSIDGMARDVLALLDTLDLPHVHVAGLSIGGMVAQVLAAQAPDRVASLVLCDTAMAIPPPELWRGRAATVRGHGMAAIADAVLARWVTPGFARTPEARGLLSMLLRTAPEGYAGAAEAIAAADLTETTRGLRMPALVLVGEHDEATPRTSAEVLRDAIPGAELKMIMGAAHIPTLERPNAVAEAILGFLSVDAECGARTADASHAMSASGDNHD</sequence>
<dbReference type="RefSeq" id="WP_092963307.1">
    <property type="nucleotide sequence ID" value="NZ_FOSQ01000023.1"/>
</dbReference>
<accession>A0A1I4F663</accession>
<dbReference type="PANTHER" id="PTHR43798">
    <property type="entry name" value="MONOACYLGLYCEROL LIPASE"/>
    <property type="match status" value="1"/>
</dbReference>
<dbReference type="GO" id="GO:0047570">
    <property type="term" value="F:3-oxoadipate enol-lactonase activity"/>
    <property type="evidence" value="ECO:0007669"/>
    <property type="project" value="InterPro"/>
</dbReference>
<dbReference type="AlphaFoldDB" id="A0A1I4F663"/>
<dbReference type="Pfam" id="PF00561">
    <property type="entry name" value="Abhydrolase_1"/>
    <property type="match status" value="1"/>
</dbReference>
<dbReference type="InterPro" id="IPR050266">
    <property type="entry name" value="AB_hydrolase_sf"/>
</dbReference>
<dbReference type="Gene3D" id="3.40.50.1820">
    <property type="entry name" value="alpha/beta hydrolase"/>
    <property type="match status" value="1"/>
</dbReference>
<dbReference type="PRINTS" id="PR00412">
    <property type="entry name" value="EPOXHYDRLASE"/>
</dbReference>
<dbReference type="InterPro" id="IPR026968">
    <property type="entry name" value="PcaD/CatD"/>
</dbReference>
<protein>
    <submittedName>
        <fullName evidence="2">3-oxoadipate enol-lactonase / 4-carboxymuconolactone decarboxylase</fullName>
    </submittedName>
</protein>
<dbReference type="PANTHER" id="PTHR43798:SF33">
    <property type="entry name" value="HYDROLASE, PUTATIVE (AFU_ORTHOLOGUE AFUA_2G14860)-RELATED"/>
    <property type="match status" value="1"/>
</dbReference>
<dbReference type="STRING" id="1123062.SAMN02745775_12311"/>
<dbReference type="SUPFAM" id="SSF53474">
    <property type="entry name" value="alpha/beta-Hydrolases"/>
    <property type="match status" value="1"/>
</dbReference>
<evidence type="ECO:0000259" key="1">
    <source>
        <dbReference type="Pfam" id="PF00561"/>
    </source>
</evidence>
<evidence type="ECO:0000313" key="3">
    <source>
        <dbReference type="Proteomes" id="UP000199473"/>
    </source>
</evidence>
<keyword evidence="3" id="KW-1185">Reference proteome</keyword>
<dbReference type="EMBL" id="FOSQ01000023">
    <property type="protein sequence ID" value="SFL12943.1"/>
    <property type="molecule type" value="Genomic_DNA"/>
</dbReference>
<name>A0A1I4F663_9PROT</name>
<dbReference type="InterPro" id="IPR000073">
    <property type="entry name" value="AB_hydrolase_1"/>
</dbReference>
<dbReference type="NCBIfam" id="TIGR02427">
    <property type="entry name" value="protocat_pcaD"/>
    <property type="match status" value="1"/>
</dbReference>
<organism evidence="2 3">
    <name type="scientific">Falsiroseomonas stagni DSM 19981</name>
    <dbReference type="NCBI Taxonomy" id="1123062"/>
    <lineage>
        <taxon>Bacteria</taxon>
        <taxon>Pseudomonadati</taxon>
        <taxon>Pseudomonadota</taxon>
        <taxon>Alphaproteobacteria</taxon>
        <taxon>Acetobacterales</taxon>
        <taxon>Roseomonadaceae</taxon>
        <taxon>Falsiroseomonas</taxon>
    </lineage>
</organism>
<feature type="domain" description="AB hydrolase-1" evidence="1">
    <location>
        <begin position="21"/>
        <end position="134"/>
    </location>
</feature>
<dbReference type="OrthoDB" id="9801400at2"/>
<dbReference type="GO" id="GO:0042952">
    <property type="term" value="P:beta-ketoadipate pathway"/>
    <property type="evidence" value="ECO:0007669"/>
    <property type="project" value="InterPro"/>
</dbReference>
<dbReference type="GO" id="GO:0016020">
    <property type="term" value="C:membrane"/>
    <property type="evidence" value="ECO:0007669"/>
    <property type="project" value="TreeGrafter"/>
</dbReference>
<evidence type="ECO:0000313" key="2">
    <source>
        <dbReference type="EMBL" id="SFL12943.1"/>
    </source>
</evidence>
<dbReference type="InterPro" id="IPR029058">
    <property type="entry name" value="AB_hydrolase_fold"/>
</dbReference>